<dbReference type="InterPro" id="IPR050984">
    <property type="entry name" value="Gfo/Idh/MocA_domain"/>
</dbReference>
<reference evidence="8" key="1">
    <citation type="journal article" date="2019" name="Int. J. Syst. Evol. Microbiol.">
        <title>The Global Catalogue of Microorganisms (GCM) 10K type strain sequencing project: providing services to taxonomists for standard genome sequencing and annotation.</title>
        <authorList>
            <consortium name="The Broad Institute Genomics Platform"/>
            <consortium name="The Broad Institute Genome Sequencing Center for Infectious Disease"/>
            <person name="Wu L."/>
            <person name="Ma J."/>
        </authorList>
    </citation>
    <scope>NUCLEOTIDE SEQUENCE [LARGE SCALE GENOMIC DNA]</scope>
    <source>
        <strain evidence="8">JCM 14309</strain>
    </source>
</reference>
<comment type="caution">
    <text evidence="7">The sequence shown here is derived from an EMBL/GenBank/DDBJ whole genome shotgun (WGS) entry which is preliminary data.</text>
</comment>
<evidence type="ECO:0000256" key="3">
    <source>
        <dbReference type="ARBA" id="ARBA00023027"/>
    </source>
</evidence>
<accession>A0ABP6LLB7</accession>
<dbReference type="EMBL" id="BAAAVT010000001">
    <property type="protein sequence ID" value="GAA3050243.1"/>
    <property type="molecule type" value="Genomic_DNA"/>
</dbReference>
<dbReference type="Pfam" id="PF22725">
    <property type="entry name" value="GFO_IDH_MocA_C3"/>
    <property type="match status" value="1"/>
</dbReference>
<keyword evidence="3" id="KW-0520">NAD</keyword>
<evidence type="ECO:0000313" key="7">
    <source>
        <dbReference type="EMBL" id="GAA3050243.1"/>
    </source>
</evidence>
<dbReference type="InterPro" id="IPR036291">
    <property type="entry name" value="NAD(P)-bd_dom_sf"/>
</dbReference>
<proteinExistence type="inferred from homology"/>
<dbReference type="InterPro" id="IPR000683">
    <property type="entry name" value="Gfo/Idh/MocA-like_OxRdtase_N"/>
</dbReference>
<keyword evidence="8" id="KW-1185">Reference proteome</keyword>
<dbReference type="SUPFAM" id="SSF55347">
    <property type="entry name" value="Glyceraldehyde-3-phosphate dehydrogenase-like, C-terminal domain"/>
    <property type="match status" value="1"/>
</dbReference>
<dbReference type="PANTHER" id="PTHR22604">
    <property type="entry name" value="OXIDOREDUCTASES"/>
    <property type="match status" value="1"/>
</dbReference>
<name>A0ABP6LLB7_9MICC</name>
<feature type="compositionally biased region" description="Basic and acidic residues" evidence="4">
    <location>
        <begin position="326"/>
        <end position="337"/>
    </location>
</feature>
<organism evidence="7 8">
    <name type="scientific">Nesterenkonia aethiopica</name>
    <dbReference type="NCBI Taxonomy" id="269144"/>
    <lineage>
        <taxon>Bacteria</taxon>
        <taxon>Bacillati</taxon>
        <taxon>Actinomycetota</taxon>
        <taxon>Actinomycetes</taxon>
        <taxon>Micrococcales</taxon>
        <taxon>Micrococcaceae</taxon>
        <taxon>Nesterenkonia</taxon>
    </lineage>
</organism>
<evidence type="ECO:0000256" key="2">
    <source>
        <dbReference type="ARBA" id="ARBA00023002"/>
    </source>
</evidence>
<gene>
    <name evidence="7" type="ORF">GCM10010529_00430</name>
</gene>
<evidence type="ECO:0000259" key="5">
    <source>
        <dbReference type="Pfam" id="PF01408"/>
    </source>
</evidence>
<evidence type="ECO:0000313" key="8">
    <source>
        <dbReference type="Proteomes" id="UP001500236"/>
    </source>
</evidence>
<evidence type="ECO:0000256" key="1">
    <source>
        <dbReference type="ARBA" id="ARBA00010928"/>
    </source>
</evidence>
<sequence length="337" mass="36274">MATGGIARSFADDLHAVEMEVAAVASRSRASADIFARHHGVPRAHGSYQELVEDPGVDIVYVATPHPFHVEHARLALEHGKHALVEKPFALNRAEAEQLRDLARERGLLVMEAMWTRHLPHMARIRELVNGGAIGEIRALFADHTQRLPTEPSHRINDLALGGGALLDLGVYPISFAWDLLGAPTSVTAQARLGETGADTEVATILRHSGGALSTSLSSSRGVGPNTAHVVGSEGRIDVDRVWYTAANFTVSAPDGTVVERYESDVVGRGMHLQARAAERYVQQATLDGDVLTVDDSVGIMGTLDEIRAQIGLRYPSESWPSGSPHPDEDHRSQPAG</sequence>
<feature type="domain" description="GFO/IDH/MocA-like oxidoreductase" evidence="6">
    <location>
        <begin position="123"/>
        <end position="237"/>
    </location>
</feature>
<protein>
    <submittedName>
        <fullName evidence="7">Gfo/Idh/MocA family oxidoreductase</fullName>
    </submittedName>
</protein>
<comment type="similarity">
    <text evidence="1">Belongs to the Gfo/Idh/MocA family.</text>
</comment>
<dbReference type="PANTHER" id="PTHR22604:SF105">
    <property type="entry name" value="TRANS-1,2-DIHYDROBENZENE-1,2-DIOL DEHYDROGENASE"/>
    <property type="match status" value="1"/>
</dbReference>
<evidence type="ECO:0000259" key="6">
    <source>
        <dbReference type="Pfam" id="PF22725"/>
    </source>
</evidence>
<keyword evidence="2" id="KW-0560">Oxidoreductase</keyword>
<feature type="domain" description="Gfo/Idh/MocA-like oxidoreductase N-terminal" evidence="5">
    <location>
        <begin position="4"/>
        <end position="112"/>
    </location>
</feature>
<dbReference type="Proteomes" id="UP001500236">
    <property type="component" value="Unassembled WGS sequence"/>
</dbReference>
<dbReference type="Pfam" id="PF01408">
    <property type="entry name" value="GFO_IDH_MocA"/>
    <property type="match status" value="1"/>
</dbReference>
<dbReference type="Gene3D" id="3.30.360.10">
    <property type="entry name" value="Dihydrodipicolinate Reductase, domain 2"/>
    <property type="match status" value="1"/>
</dbReference>
<dbReference type="InterPro" id="IPR055170">
    <property type="entry name" value="GFO_IDH_MocA-like_dom"/>
</dbReference>
<dbReference type="Gene3D" id="3.40.50.720">
    <property type="entry name" value="NAD(P)-binding Rossmann-like Domain"/>
    <property type="match status" value="1"/>
</dbReference>
<dbReference type="SUPFAM" id="SSF51735">
    <property type="entry name" value="NAD(P)-binding Rossmann-fold domains"/>
    <property type="match status" value="1"/>
</dbReference>
<feature type="region of interest" description="Disordered" evidence="4">
    <location>
        <begin position="315"/>
        <end position="337"/>
    </location>
</feature>
<evidence type="ECO:0000256" key="4">
    <source>
        <dbReference type="SAM" id="MobiDB-lite"/>
    </source>
</evidence>